<feature type="domain" description="ATPase BadF/BadG/BcrA/BcrD type" evidence="1">
    <location>
        <begin position="6"/>
        <end position="288"/>
    </location>
</feature>
<dbReference type="RefSeq" id="WP_025420952.1">
    <property type="nucleotide sequence ID" value="NZ_CP006569.1"/>
</dbReference>
<evidence type="ECO:0000313" key="3">
    <source>
        <dbReference type="Proteomes" id="UP000019028"/>
    </source>
</evidence>
<dbReference type="Gene3D" id="3.30.420.40">
    <property type="match status" value="2"/>
</dbReference>
<evidence type="ECO:0000313" key="2">
    <source>
        <dbReference type="EMBL" id="AHF75819.1"/>
    </source>
</evidence>
<dbReference type="PANTHER" id="PTHR43190:SF3">
    <property type="entry name" value="N-ACETYL-D-GLUCOSAMINE KINASE"/>
    <property type="match status" value="1"/>
</dbReference>
<dbReference type="PATRIC" id="fig|1239307.3.peg.780"/>
<reference evidence="2 3" key="1">
    <citation type="journal article" date="2014" name="Genome Biol. Evol.">
        <title>Genome degeneration and adaptation in a nascent stage of symbiosis.</title>
        <authorList>
            <person name="Oakeson K.F."/>
            <person name="Gil R."/>
            <person name="Clayton A.L."/>
            <person name="Dunn D.M."/>
            <person name="von Niederhausern A.C."/>
            <person name="Hamil C."/>
            <person name="Aoyagi A."/>
            <person name="Duval B."/>
            <person name="Baca A."/>
            <person name="Silva F.J."/>
            <person name="Vallier A."/>
            <person name="Jackson D.G."/>
            <person name="Latorre A."/>
            <person name="Weiss R.B."/>
            <person name="Heddi A."/>
            <person name="Moya A."/>
            <person name="Dale C."/>
        </authorList>
    </citation>
    <scope>NUCLEOTIDE SEQUENCE [LARGE SCALE GENOMIC DNA]</scope>
    <source>
        <strain evidence="2 3">HS1</strain>
    </source>
</reference>
<keyword evidence="3" id="KW-1185">Reference proteome</keyword>
<sequence>MNLVMGVDSGGTKTLLALANRQGDLAGYWQGKTLDPAADPHWDTALDHLLRQAAPLLPRLAAASFGLPRHGEMEEDSRRQEQVIARLISVPAQVDNDVRIAFDGALGGEAGVLILAGTGSMAWSSRNRPRDRHYRVGGWGEDIGDEGSAYWIGLQAITAVCRHLDGRTDAPALCQTLCQHFDIVPDQLITWFFGLGMQRRERVASLARPVAALAEAGDVAAQTLLHQAAAQLAEQLLAAWGRLDLPGPPRWSYAGGVFNSSLMRNAVSESVGRPPAPPRLPPVGGALLRAALQAGWQVDDGWIDRLARQLNQQQ</sequence>
<dbReference type="InterPro" id="IPR052519">
    <property type="entry name" value="Euk-type_GlcNAc_Kinase"/>
</dbReference>
<gene>
    <name evidence="2" type="ORF">Sant_0725</name>
</gene>
<dbReference type="InterPro" id="IPR043129">
    <property type="entry name" value="ATPase_NBD"/>
</dbReference>
<protein>
    <submittedName>
        <fullName evidence="2">ATPase BadF/BadG/BcrA/BcrD type</fullName>
    </submittedName>
</protein>
<dbReference type="PANTHER" id="PTHR43190">
    <property type="entry name" value="N-ACETYL-D-GLUCOSAMINE KINASE"/>
    <property type="match status" value="1"/>
</dbReference>
<dbReference type="CDD" id="cd24007">
    <property type="entry name" value="ASKHA_NBD_eukNAGK-like"/>
    <property type="match status" value="1"/>
</dbReference>
<accession>W0HPS7</accession>
<proteinExistence type="predicted"/>
<evidence type="ECO:0000259" key="1">
    <source>
        <dbReference type="Pfam" id="PF01869"/>
    </source>
</evidence>
<dbReference type="KEGG" id="sod:Sant_0725"/>
<dbReference type="InterPro" id="IPR002731">
    <property type="entry name" value="ATPase_BadF"/>
</dbReference>
<dbReference type="Pfam" id="PF01869">
    <property type="entry name" value="BcrAD_BadFG"/>
    <property type="match status" value="1"/>
</dbReference>
<dbReference type="HOGENOM" id="CLU_016274_1_0_6"/>
<dbReference type="EMBL" id="CP006569">
    <property type="protein sequence ID" value="AHF75819.1"/>
    <property type="molecule type" value="Genomic_DNA"/>
</dbReference>
<dbReference type="SUPFAM" id="SSF53067">
    <property type="entry name" value="Actin-like ATPase domain"/>
    <property type="match status" value="2"/>
</dbReference>
<dbReference type="OrthoDB" id="9816014at2"/>
<dbReference type="Proteomes" id="UP000019028">
    <property type="component" value="Chromosome"/>
</dbReference>
<name>W0HPS7_9GAMM</name>
<dbReference type="AlphaFoldDB" id="W0HPS7"/>
<organism evidence="2 3">
    <name type="scientific">Sodalis praecaptivus</name>
    <dbReference type="NCBI Taxonomy" id="1239307"/>
    <lineage>
        <taxon>Bacteria</taxon>
        <taxon>Pseudomonadati</taxon>
        <taxon>Pseudomonadota</taxon>
        <taxon>Gammaproteobacteria</taxon>
        <taxon>Enterobacterales</taxon>
        <taxon>Bruguierivoracaceae</taxon>
        <taxon>Sodalis</taxon>
    </lineage>
</organism>